<keyword evidence="1" id="KW-1133">Transmembrane helix</keyword>
<keyword evidence="1" id="KW-0472">Membrane</keyword>
<dbReference type="AlphaFoldDB" id="K5ZD53"/>
<protein>
    <submittedName>
        <fullName evidence="2">Uncharacterized protein</fullName>
    </submittedName>
</protein>
<gene>
    <name evidence="2" type="ORF">HMPREF1077_00911</name>
</gene>
<keyword evidence="1" id="KW-0812">Transmembrane</keyword>
<organism evidence="2 3">
    <name type="scientific">Parabacteroides johnsonii CL02T12C29</name>
    <dbReference type="NCBI Taxonomy" id="999419"/>
    <lineage>
        <taxon>Bacteria</taxon>
        <taxon>Pseudomonadati</taxon>
        <taxon>Bacteroidota</taxon>
        <taxon>Bacteroidia</taxon>
        <taxon>Bacteroidales</taxon>
        <taxon>Tannerellaceae</taxon>
        <taxon>Parabacteroides</taxon>
    </lineage>
</organism>
<reference evidence="2 3" key="1">
    <citation type="submission" date="2012-02" db="EMBL/GenBank/DDBJ databases">
        <title>The Genome Sequence of Parabacteroides johnsonii CL02T12C29.</title>
        <authorList>
            <consortium name="The Broad Institute Genome Sequencing Platform"/>
            <person name="Earl A."/>
            <person name="Ward D."/>
            <person name="Feldgarden M."/>
            <person name="Gevers D."/>
            <person name="Zitomersky N.L."/>
            <person name="Coyne M.J."/>
            <person name="Comstock L.E."/>
            <person name="Young S.K."/>
            <person name="Zeng Q."/>
            <person name="Gargeya S."/>
            <person name="Fitzgerald M."/>
            <person name="Haas B."/>
            <person name="Abouelleil A."/>
            <person name="Alvarado L."/>
            <person name="Arachchi H.M."/>
            <person name="Berlin A."/>
            <person name="Chapman S.B."/>
            <person name="Gearin G."/>
            <person name="Goldberg J."/>
            <person name="Griggs A."/>
            <person name="Gujja S."/>
            <person name="Hansen M."/>
            <person name="Heiman D."/>
            <person name="Howarth C."/>
            <person name="Larimer J."/>
            <person name="Lui A."/>
            <person name="MacDonald P.J.P."/>
            <person name="McCowen C."/>
            <person name="Montmayeur A."/>
            <person name="Murphy C."/>
            <person name="Neiman D."/>
            <person name="Pearson M."/>
            <person name="Priest M."/>
            <person name="Roberts A."/>
            <person name="Saif S."/>
            <person name="Shea T."/>
            <person name="Sisk P."/>
            <person name="Stolte C."/>
            <person name="Sykes S."/>
            <person name="Wortman J."/>
            <person name="Nusbaum C."/>
            <person name="Birren B."/>
        </authorList>
    </citation>
    <scope>NUCLEOTIDE SEQUENCE [LARGE SCALE GENOMIC DNA]</scope>
    <source>
        <strain evidence="2 3">CL02T12C29</strain>
    </source>
</reference>
<feature type="transmembrane region" description="Helical" evidence="1">
    <location>
        <begin position="17"/>
        <end position="35"/>
    </location>
</feature>
<accession>K5ZD53</accession>
<dbReference type="HOGENOM" id="CLU_2881807_0_0_10"/>
<proteinExistence type="predicted"/>
<evidence type="ECO:0000256" key="1">
    <source>
        <dbReference type="SAM" id="Phobius"/>
    </source>
</evidence>
<feature type="transmembrane region" description="Helical" evidence="1">
    <location>
        <begin position="56"/>
        <end position="74"/>
    </location>
</feature>
<evidence type="ECO:0000313" key="2">
    <source>
        <dbReference type="EMBL" id="EKN13609.1"/>
    </source>
</evidence>
<sequence length="75" mass="8612">MAGFFFQPQRHQKGEEIAVQVLFPAYVTVVPYLWNYCFLPMKRECHASGTLVPIKYNRLGTAFVLIFSCGGFFVM</sequence>
<dbReference type="Proteomes" id="UP000001218">
    <property type="component" value="Unassembled WGS sequence"/>
</dbReference>
<name>K5ZD53_9BACT</name>
<comment type="caution">
    <text evidence="2">The sequence shown here is derived from an EMBL/GenBank/DDBJ whole genome shotgun (WGS) entry which is preliminary data.</text>
</comment>
<dbReference type="EMBL" id="AGZP01000009">
    <property type="protein sequence ID" value="EKN13609.1"/>
    <property type="molecule type" value="Genomic_DNA"/>
</dbReference>
<evidence type="ECO:0000313" key="3">
    <source>
        <dbReference type="Proteomes" id="UP000001218"/>
    </source>
</evidence>